<gene>
    <name evidence="2" type="ORF">QBC35DRAFT_256763</name>
</gene>
<evidence type="ECO:0000256" key="1">
    <source>
        <dbReference type="SAM" id="MobiDB-lite"/>
    </source>
</evidence>
<dbReference type="Proteomes" id="UP001302126">
    <property type="component" value="Unassembled WGS sequence"/>
</dbReference>
<dbReference type="AlphaFoldDB" id="A0AAN6WR61"/>
<evidence type="ECO:0000313" key="2">
    <source>
        <dbReference type="EMBL" id="KAK4186649.1"/>
    </source>
</evidence>
<accession>A0AAN6WR61</accession>
<sequence>MLVKFATAERGVGSPSFLLRIDSTTSRSEGRSSGGRIRSPSDRGTGPKGFFGCLIRNRGVAGLQERQAHSLAVDGSAVLSAVIVSSRRGCLYPRWRKKTVKYGVVDGDAAECQTGVSKMKESDGVCRLGCPGQGKAEKRHWRGSTVCKGTLDFFSDHHRYRLPPTAVLARWGVHCPQVVWRRRVCSTLRHLLGPWHAFSKMPTGGKRRFMITSLEPVLC</sequence>
<name>A0AAN6WR61_9PEZI</name>
<comment type="caution">
    <text evidence="2">The sequence shown here is derived from an EMBL/GenBank/DDBJ whole genome shotgun (WGS) entry which is preliminary data.</text>
</comment>
<reference evidence="2" key="2">
    <citation type="submission" date="2023-05" db="EMBL/GenBank/DDBJ databases">
        <authorList>
            <consortium name="Lawrence Berkeley National Laboratory"/>
            <person name="Steindorff A."/>
            <person name="Hensen N."/>
            <person name="Bonometti L."/>
            <person name="Westerberg I."/>
            <person name="Brannstrom I.O."/>
            <person name="Guillou S."/>
            <person name="Cros-Aarteil S."/>
            <person name="Calhoun S."/>
            <person name="Haridas S."/>
            <person name="Kuo A."/>
            <person name="Mondo S."/>
            <person name="Pangilinan J."/>
            <person name="Riley R."/>
            <person name="Labutti K."/>
            <person name="Andreopoulos B."/>
            <person name="Lipzen A."/>
            <person name="Chen C."/>
            <person name="Yanf M."/>
            <person name="Daum C."/>
            <person name="Ng V."/>
            <person name="Clum A."/>
            <person name="Ohm R."/>
            <person name="Martin F."/>
            <person name="Silar P."/>
            <person name="Natvig D."/>
            <person name="Lalanne C."/>
            <person name="Gautier V."/>
            <person name="Ament-Velasquez S.L."/>
            <person name="Kruys A."/>
            <person name="Hutchinson M.I."/>
            <person name="Powell A.J."/>
            <person name="Barry K."/>
            <person name="Miller A.N."/>
            <person name="Grigoriev I.V."/>
            <person name="Debuchy R."/>
            <person name="Gladieux P."/>
            <person name="Thoren M.H."/>
            <person name="Johannesson H."/>
        </authorList>
    </citation>
    <scope>NUCLEOTIDE SEQUENCE</scope>
    <source>
        <strain evidence="2">PSN309</strain>
    </source>
</reference>
<proteinExistence type="predicted"/>
<keyword evidence="3" id="KW-1185">Reference proteome</keyword>
<evidence type="ECO:0000313" key="3">
    <source>
        <dbReference type="Proteomes" id="UP001302126"/>
    </source>
</evidence>
<reference evidence="2" key="1">
    <citation type="journal article" date="2023" name="Mol. Phylogenet. Evol.">
        <title>Genome-scale phylogeny and comparative genomics of the fungal order Sordariales.</title>
        <authorList>
            <person name="Hensen N."/>
            <person name="Bonometti L."/>
            <person name="Westerberg I."/>
            <person name="Brannstrom I.O."/>
            <person name="Guillou S."/>
            <person name="Cros-Aarteil S."/>
            <person name="Calhoun S."/>
            <person name="Haridas S."/>
            <person name="Kuo A."/>
            <person name="Mondo S."/>
            <person name="Pangilinan J."/>
            <person name="Riley R."/>
            <person name="LaButti K."/>
            <person name="Andreopoulos B."/>
            <person name="Lipzen A."/>
            <person name="Chen C."/>
            <person name="Yan M."/>
            <person name="Daum C."/>
            <person name="Ng V."/>
            <person name="Clum A."/>
            <person name="Steindorff A."/>
            <person name="Ohm R.A."/>
            <person name="Martin F."/>
            <person name="Silar P."/>
            <person name="Natvig D.O."/>
            <person name="Lalanne C."/>
            <person name="Gautier V."/>
            <person name="Ament-Velasquez S.L."/>
            <person name="Kruys A."/>
            <person name="Hutchinson M.I."/>
            <person name="Powell A.J."/>
            <person name="Barry K."/>
            <person name="Miller A.N."/>
            <person name="Grigoriev I.V."/>
            <person name="Debuchy R."/>
            <person name="Gladieux P."/>
            <person name="Hiltunen Thoren M."/>
            <person name="Johannesson H."/>
        </authorList>
    </citation>
    <scope>NUCLEOTIDE SEQUENCE</scope>
    <source>
        <strain evidence="2">PSN309</strain>
    </source>
</reference>
<feature type="region of interest" description="Disordered" evidence="1">
    <location>
        <begin position="23"/>
        <end position="45"/>
    </location>
</feature>
<dbReference type="EMBL" id="MU864418">
    <property type="protein sequence ID" value="KAK4186649.1"/>
    <property type="molecule type" value="Genomic_DNA"/>
</dbReference>
<feature type="compositionally biased region" description="Low complexity" evidence="1">
    <location>
        <begin position="34"/>
        <end position="44"/>
    </location>
</feature>
<protein>
    <submittedName>
        <fullName evidence="2">Uncharacterized protein</fullName>
    </submittedName>
</protein>
<organism evidence="2 3">
    <name type="scientific">Podospora australis</name>
    <dbReference type="NCBI Taxonomy" id="1536484"/>
    <lineage>
        <taxon>Eukaryota</taxon>
        <taxon>Fungi</taxon>
        <taxon>Dikarya</taxon>
        <taxon>Ascomycota</taxon>
        <taxon>Pezizomycotina</taxon>
        <taxon>Sordariomycetes</taxon>
        <taxon>Sordariomycetidae</taxon>
        <taxon>Sordariales</taxon>
        <taxon>Podosporaceae</taxon>
        <taxon>Podospora</taxon>
    </lineage>
</organism>